<name>Q663K0_YERPS</name>
<sequence>MLIDAKISREILVLLGYFSKNSRLPLQFFSVFSH</sequence>
<protein>
    <submittedName>
        <fullName evidence="1">Uncharacterized protein</fullName>
    </submittedName>
</protein>
<dbReference type="KEGG" id="yps:pYV0066"/>
<reference evidence="1 2" key="1">
    <citation type="journal article" date="2004" name="Proc. Natl. Acad. Sci. U.S.A.">
        <title>Insights into the evolution of Yersinia pestis through whole-genome comparison with Yersinia pseudotuberculosis.</title>
        <authorList>
            <person name="Chain P.S.G."/>
            <person name="Carniel E."/>
            <person name="Larimer F.W."/>
            <person name="Lamerdin J."/>
            <person name="Stoutland P.O."/>
            <person name="Regala W.M."/>
            <person name="Georgescu A.M."/>
            <person name="Vergez L.M."/>
            <person name="Land M.L."/>
            <person name="Motin V.L."/>
            <person name="Brubaker R.R."/>
            <person name="Fowler J."/>
            <person name="Hinnebusch J."/>
            <person name="Marceau M."/>
            <person name="Medigue C."/>
            <person name="Simonet M."/>
            <person name="Chenal-Francisque V."/>
            <person name="Souza B."/>
            <person name="Dacheux D."/>
            <person name="Elliott J.M."/>
            <person name="Derbise A."/>
            <person name="Hauser L.J."/>
            <person name="Garcia E."/>
        </authorList>
    </citation>
    <scope>NUCLEOTIDE SEQUENCE [LARGE SCALE GENOMIC DNA]</scope>
    <source>
        <strain evidence="2">IP32953</strain>
        <plasmid evidence="2">Plasmid pYV</plasmid>
    </source>
</reference>
<geneLocation type="plasmid" evidence="1 2">
    <name>pYV</name>
</geneLocation>
<keyword evidence="1" id="KW-0614">Plasmid</keyword>
<gene>
    <name evidence="1" type="ordered locus">pYV0066</name>
</gene>
<evidence type="ECO:0000313" key="1">
    <source>
        <dbReference type="EMBL" id="CAF25409.1"/>
    </source>
</evidence>
<accession>Q663K0</accession>
<dbReference type="AlphaFoldDB" id="Q663K0"/>
<dbReference type="EMBL" id="BX936399">
    <property type="protein sequence ID" value="CAF25409.1"/>
    <property type="molecule type" value="Genomic_DNA"/>
</dbReference>
<organism evidence="1 2">
    <name type="scientific">Yersinia pseudotuberculosis serotype I (strain IP32953)</name>
    <dbReference type="NCBI Taxonomy" id="273123"/>
    <lineage>
        <taxon>Bacteria</taxon>
        <taxon>Pseudomonadati</taxon>
        <taxon>Pseudomonadota</taxon>
        <taxon>Gammaproteobacteria</taxon>
        <taxon>Enterobacterales</taxon>
        <taxon>Yersiniaceae</taxon>
        <taxon>Yersinia</taxon>
    </lineage>
</organism>
<evidence type="ECO:0000313" key="2">
    <source>
        <dbReference type="Proteomes" id="UP000001011"/>
    </source>
</evidence>
<dbReference type="Proteomes" id="UP000001011">
    <property type="component" value="Plasmid pYV"/>
</dbReference>
<proteinExistence type="predicted"/>